<dbReference type="Proteomes" id="UP000243084">
    <property type="component" value="Unassembled WGS sequence"/>
</dbReference>
<keyword evidence="2" id="KW-1185">Reference proteome</keyword>
<dbReference type="AlphaFoldDB" id="A0A1I5QHB9"/>
<name>A0A1I5QHB9_9GAMM</name>
<dbReference type="InterPro" id="IPR037914">
    <property type="entry name" value="SpoVT-AbrB_sf"/>
</dbReference>
<sequence>MPTAAKEAQLPITLPIEDRDNEPAVRLPADVVQRLDLQVGDSLYLVEAWSCRRHR</sequence>
<proteinExistence type="predicted"/>
<evidence type="ECO:0000313" key="1">
    <source>
        <dbReference type="EMBL" id="SFP45704.1"/>
    </source>
</evidence>
<organism evidence="1 2">
    <name type="scientific">Geopseudomonas sagittaria</name>
    <dbReference type="NCBI Taxonomy" id="1135990"/>
    <lineage>
        <taxon>Bacteria</taxon>
        <taxon>Pseudomonadati</taxon>
        <taxon>Pseudomonadota</taxon>
        <taxon>Gammaproteobacteria</taxon>
        <taxon>Pseudomonadales</taxon>
        <taxon>Pseudomonadaceae</taxon>
        <taxon>Geopseudomonas</taxon>
    </lineage>
</organism>
<dbReference type="RefSeq" id="WP_342742274.1">
    <property type="nucleotide sequence ID" value="NZ_FOXM01000002.1"/>
</dbReference>
<evidence type="ECO:0000313" key="2">
    <source>
        <dbReference type="Proteomes" id="UP000243084"/>
    </source>
</evidence>
<evidence type="ECO:0008006" key="3">
    <source>
        <dbReference type="Google" id="ProtNLM"/>
    </source>
</evidence>
<gene>
    <name evidence="1" type="ORF">SAMN05216229_102373</name>
</gene>
<reference evidence="2" key="1">
    <citation type="submission" date="2016-10" db="EMBL/GenBank/DDBJ databases">
        <authorList>
            <person name="Varghese N."/>
            <person name="Submissions S."/>
        </authorList>
    </citation>
    <scope>NUCLEOTIDE SEQUENCE [LARGE SCALE GENOMIC DNA]</scope>
    <source>
        <strain evidence="2">JCM 18195</strain>
    </source>
</reference>
<dbReference type="SUPFAM" id="SSF89447">
    <property type="entry name" value="AbrB/MazE/MraZ-like"/>
    <property type="match status" value="1"/>
</dbReference>
<dbReference type="EMBL" id="FOXM01000002">
    <property type="protein sequence ID" value="SFP45704.1"/>
    <property type="molecule type" value="Genomic_DNA"/>
</dbReference>
<protein>
    <recommendedName>
        <fullName evidence="3">Antitoxin ChpS</fullName>
    </recommendedName>
</protein>
<accession>A0A1I5QHB9</accession>